<dbReference type="AlphaFoldDB" id="A0A5S6Q327"/>
<organism evidence="2 3">
    <name type="scientific">Trichuris muris</name>
    <name type="common">Mouse whipworm</name>
    <dbReference type="NCBI Taxonomy" id="70415"/>
    <lineage>
        <taxon>Eukaryota</taxon>
        <taxon>Metazoa</taxon>
        <taxon>Ecdysozoa</taxon>
        <taxon>Nematoda</taxon>
        <taxon>Enoplea</taxon>
        <taxon>Dorylaimia</taxon>
        <taxon>Trichinellida</taxon>
        <taxon>Trichuridae</taxon>
        <taxon>Trichuris</taxon>
    </lineage>
</organism>
<feature type="compositionally biased region" description="Basic and acidic residues" evidence="1">
    <location>
        <begin position="48"/>
        <end position="58"/>
    </location>
</feature>
<sequence>MSSYLEAFLEQLTSHASINLSQQIYHYCSGIGIYPQYNITNVMETRRSWKSPRADGKRKEAHKGKPGAVNNLAQKTKQCFTKGGNYGNQKLITKEQSTLTE</sequence>
<reference evidence="3" key="1">
    <citation type="submission" date="2019-12" db="UniProtKB">
        <authorList>
            <consortium name="WormBaseParasite"/>
        </authorList>
    </citation>
    <scope>IDENTIFICATION</scope>
</reference>
<proteinExistence type="predicted"/>
<keyword evidence="2" id="KW-1185">Reference proteome</keyword>
<dbReference type="WBParaSite" id="TMUE_0000001631.1">
    <property type="protein sequence ID" value="TMUE_0000001631.1"/>
    <property type="gene ID" value="WBGene00295638"/>
</dbReference>
<accession>A0A5S6Q327</accession>
<evidence type="ECO:0000313" key="2">
    <source>
        <dbReference type="Proteomes" id="UP000046395"/>
    </source>
</evidence>
<name>A0A5S6Q327_TRIMR</name>
<evidence type="ECO:0000256" key="1">
    <source>
        <dbReference type="SAM" id="MobiDB-lite"/>
    </source>
</evidence>
<feature type="region of interest" description="Disordered" evidence="1">
    <location>
        <begin position="48"/>
        <end position="68"/>
    </location>
</feature>
<evidence type="ECO:0000313" key="3">
    <source>
        <dbReference type="WBParaSite" id="TMUE_0000001631.1"/>
    </source>
</evidence>
<protein>
    <submittedName>
        <fullName evidence="3">Uncharacterized protein</fullName>
    </submittedName>
</protein>
<dbReference type="Proteomes" id="UP000046395">
    <property type="component" value="Unassembled WGS sequence"/>
</dbReference>